<dbReference type="Proteomes" id="UP000663881">
    <property type="component" value="Unassembled WGS sequence"/>
</dbReference>
<dbReference type="Proteomes" id="UP000663891">
    <property type="component" value="Unassembled WGS sequence"/>
</dbReference>
<evidence type="ECO:0000313" key="2">
    <source>
        <dbReference type="EMBL" id="CAF1286666.1"/>
    </source>
</evidence>
<feature type="compositionally biased region" description="Basic residues" evidence="1">
    <location>
        <begin position="145"/>
        <end position="156"/>
    </location>
</feature>
<feature type="compositionally biased region" description="Basic and acidic residues" evidence="1">
    <location>
        <begin position="99"/>
        <end position="109"/>
    </location>
</feature>
<evidence type="ECO:0000256" key="1">
    <source>
        <dbReference type="SAM" id="MobiDB-lite"/>
    </source>
</evidence>
<gene>
    <name evidence="3" type="ORF">OKA104_LOCUS25427</name>
    <name evidence="2" type="ORF">VCS650_LOCUS30268</name>
</gene>
<comment type="caution">
    <text evidence="3">The sequence shown here is derived from an EMBL/GenBank/DDBJ whole genome shotgun (WGS) entry which is preliminary data.</text>
</comment>
<dbReference type="EMBL" id="CAJNON010000488">
    <property type="protein sequence ID" value="CAF1286666.1"/>
    <property type="molecule type" value="Genomic_DNA"/>
</dbReference>
<sequence>MLFNNIPLKEKKCQEKKRVDLTERCVLLCIIFIVYICQHVHNESIGDNNADRSKKQLENTEEVNEDRRENDLAKIYSSSKANEFLTYDKCMQRMKCPVNRKEECSEECKAGNTEEEIEEHSELTKDEHRTSFNKAPKQKYEPVKDHKKQSTKNKHSSSKDQSTSKTDL</sequence>
<evidence type="ECO:0000313" key="4">
    <source>
        <dbReference type="Proteomes" id="UP000663881"/>
    </source>
</evidence>
<evidence type="ECO:0000313" key="3">
    <source>
        <dbReference type="EMBL" id="CAF3923840.1"/>
    </source>
</evidence>
<name>A0A819IWD4_9BILA</name>
<feature type="compositionally biased region" description="Low complexity" evidence="1">
    <location>
        <begin position="159"/>
        <end position="168"/>
    </location>
</feature>
<organism evidence="3 4">
    <name type="scientific">Adineta steineri</name>
    <dbReference type="NCBI Taxonomy" id="433720"/>
    <lineage>
        <taxon>Eukaryota</taxon>
        <taxon>Metazoa</taxon>
        <taxon>Spiralia</taxon>
        <taxon>Gnathifera</taxon>
        <taxon>Rotifera</taxon>
        <taxon>Eurotatoria</taxon>
        <taxon>Bdelloidea</taxon>
        <taxon>Adinetida</taxon>
        <taxon>Adinetidae</taxon>
        <taxon>Adineta</taxon>
    </lineage>
</organism>
<feature type="compositionally biased region" description="Basic and acidic residues" evidence="1">
    <location>
        <begin position="120"/>
        <end position="130"/>
    </location>
</feature>
<dbReference type="OrthoDB" id="10020240at2759"/>
<feature type="compositionally biased region" description="Basic and acidic residues" evidence="1">
    <location>
        <begin position="47"/>
        <end position="58"/>
    </location>
</feature>
<feature type="region of interest" description="Disordered" evidence="1">
    <location>
        <begin position="97"/>
        <end position="168"/>
    </location>
</feature>
<feature type="region of interest" description="Disordered" evidence="1">
    <location>
        <begin position="47"/>
        <end position="71"/>
    </location>
</feature>
<proteinExistence type="predicted"/>
<reference evidence="3" key="1">
    <citation type="submission" date="2021-02" db="EMBL/GenBank/DDBJ databases">
        <authorList>
            <person name="Nowell W R."/>
        </authorList>
    </citation>
    <scope>NUCLEOTIDE SEQUENCE</scope>
</reference>
<accession>A0A819IWD4</accession>
<dbReference type="AlphaFoldDB" id="A0A819IWD4"/>
<protein>
    <submittedName>
        <fullName evidence="3">Uncharacterized protein</fullName>
    </submittedName>
</protein>
<dbReference type="EMBL" id="CAJOAY010002131">
    <property type="protein sequence ID" value="CAF3923840.1"/>
    <property type="molecule type" value="Genomic_DNA"/>
</dbReference>